<dbReference type="SMART" id="SM00228">
    <property type="entry name" value="PDZ"/>
    <property type="match status" value="4"/>
</dbReference>
<dbReference type="GO" id="GO:0005737">
    <property type="term" value="C:cytoplasm"/>
    <property type="evidence" value="ECO:0007669"/>
    <property type="project" value="TreeGrafter"/>
</dbReference>
<dbReference type="PANTHER" id="PTHR12345:SF3">
    <property type="entry name" value="PDZ DOMAIN-CONTAINING PROTEIN"/>
    <property type="match status" value="1"/>
</dbReference>
<dbReference type="EMBL" id="UYSG01010945">
    <property type="protein sequence ID" value="VDL59853.1"/>
    <property type="molecule type" value="Genomic_DNA"/>
</dbReference>
<dbReference type="InterPro" id="IPR051230">
    <property type="entry name" value="APP-Binding"/>
</dbReference>
<dbReference type="AlphaFoldDB" id="A0A0R3SQZ3"/>
<sequence>MPLYPSLEALVIGKELEVQEHLANMAADATPSGTPQIATSYGALAGEFLGIDLTEVAYDDYGNPLYNGVAPSPPTIISKSSNPTQTSRTIIAAHSASATAPSDPIAISQHVREIVVTKNTKGYLGLQLKNQDAGVFVVYVEDGSPAAQAGLRFGDQILRVDNKFVAGMKGKEVMKFISKKCGITVSVIIRDRPLERVITLTKDSRGSLGFIIKNGAIEAVVKDSSAERNGVLINSHLCEIEGVNVLGMKDEEIVEVIKMAGPLVKITVIPEFYYDNLSKSMEGLTIGKEAEAQKTLENAVIAAAANSLPEASVSYGDLATTFLGVDLSRVVYDDFGNPHYVDPLKASAIVRKTSHSVVPLQSAGAIVPIDPVTVSQQVREVYLQKDNRGFLGIQLKAMDAGVFITYVECYSPAANAGLRFGDQVLKIDDEYMAGKKGKNAMKFVRKKCGEIVTMVIRDRPLERVVTLSKDSHGSIGLLIDDGLIKSIVQGSSAERNGVLTHTYICEVDGVNVLGMPDKYIRKLLETAAKQVKLTLLPEFYFDELTKRLGRRLWKHMDRTMPLY</sequence>
<gene>
    <name evidence="3" type="ORF">HDID_LOCUS7535</name>
</gene>
<evidence type="ECO:0000313" key="5">
    <source>
        <dbReference type="WBParaSite" id="HDID_0000753701-mRNA-1"/>
    </source>
</evidence>
<feature type="domain" description="PDZ" evidence="2">
    <location>
        <begin position="380"/>
        <end position="459"/>
    </location>
</feature>
<reference evidence="3 4" key="2">
    <citation type="submission" date="2018-11" db="EMBL/GenBank/DDBJ databases">
        <authorList>
            <consortium name="Pathogen Informatics"/>
        </authorList>
    </citation>
    <scope>NUCLEOTIDE SEQUENCE [LARGE SCALE GENOMIC DNA]</scope>
</reference>
<reference evidence="5" key="1">
    <citation type="submission" date="2017-02" db="UniProtKB">
        <authorList>
            <consortium name="WormBaseParasite"/>
        </authorList>
    </citation>
    <scope>IDENTIFICATION</scope>
</reference>
<dbReference type="Gene3D" id="2.30.42.10">
    <property type="match status" value="4"/>
</dbReference>
<evidence type="ECO:0000313" key="4">
    <source>
        <dbReference type="Proteomes" id="UP000274504"/>
    </source>
</evidence>
<evidence type="ECO:0000259" key="2">
    <source>
        <dbReference type="PROSITE" id="PS50106"/>
    </source>
</evidence>
<dbReference type="InterPro" id="IPR001478">
    <property type="entry name" value="PDZ"/>
</dbReference>
<dbReference type="SUPFAM" id="SSF50156">
    <property type="entry name" value="PDZ domain-like"/>
    <property type="match status" value="4"/>
</dbReference>
<name>A0A0R3SQZ3_HYMDI</name>
<protein>
    <submittedName>
        <fullName evidence="5">PDZ domain-containing protein</fullName>
    </submittedName>
</protein>
<feature type="domain" description="PDZ" evidence="2">
    <location>
        <begin position="197"/>
        <end position="272"/>
    </location>
</feature>
<feature type="domain" description="PDZ" evidence="2">
    <location>
        <begin position="113"/>
        <end position="192"/>
    </location>
</feature>
<dbReference type="InterPro" id="IPR036034">
    <property type="entry name" value="PDZ_sf"/>
</dbReference>
<feature type="domain" description="PDZ" evidence="2">
    <location>
        <begin position="464"/>
        <end position="539"/>
    </location>
</feature>
<dbReference type="PROSITE" id="PS50106">
    <property type="entry name" value="PDZ"/>
    <property type="match status" value="4"/>
</dbReference>
<evidence type="ECO:0000313" key="3">
    <source>
        <dbReference type="EMBL" id="VDL59853.1"/>
    </source>
</evidence>
<dbReference type="Pfam" id="PF00595">
    <property type="entry name" value="PDZ"/>
    <property type="match status" value="2"/>
</dbReference>
<dbReference type="Proteomes" id="UP000274504">
    <property type="component" value="Unassembled WGS sequence"/>
</dbReference>
<dbReference type="WBParaSite" id="HDID_0000753701-mRNA-1">
    <property type="protein sequence ID" value="HDID_0000753701-mRNA-1"/>
    <property type="gene ID" value="HDID_0000753701"/>
</dbReference>
<dbReference type="OrthoDB" id="10059177at2759"/>
<organism evidence="5">
    <name type="scientific">Hymenolepis diminuta</name>
    <name type="common">Rat tapeworm</name>
    <dbReference type="NCBI Taxonomy" id="6216"/>
    <lineage>
        <taxon>Eukaryota</taxon>
        <taxon>Metazoa</taxon>
        <taxon>Spiralia</taxon>
        <taxon>Lophotrochozoa</taxon>
        <taxon>Platyhelminthes</taxon>
        <taxon>Cestoda</taxon>
        <taxon>Eucestoda</taxon>
        <taxon>Cyclophyllidea</taxon>
        <taxon>Hymenolepididae</taxon>
        <taxon>Hymenolepis</taxon>
    </lineage>
</organism>
<evidence type="ECO:0000256" key="1">
    <source>
        <dbReference type="ARBA" id="ARBA00022737"/>
    </source>
</evidence>
<keyword evidence="1" id="KW-0677">Repeat</keyword>
<dbReference type="PANTHER" id="PTHR12345">
    <property type="entry name" value="SYNTENIN RELATED"/>
    <property type="match status" value="1"/>
</dbReference>
<dbReference type="GO" id="GO:0005886">
    <property type="term" value="C:plasma membrane"/>
    <property type="evidence" value="ECO:0007669"/>
    <property type="project" value="TreeGrafter"/>
</dbReference>
<proteinExistence type="predicted"/>
<accession>A0A0R3SQZ3</accession>